<evidence type="ECO:0000256" key="1">
    <source>
        <dbReference type="ARBA" id="ARBA00007274"/>
    </source>
</evidence>
<accession>A0A6B3RFE1</accession>
<evidence type="ECO:0000313" key="2">
    <source>
        <dbReference type="EMBL" id="NEX44814.1"/>
    </source>
</evidence>
<name>A0A6B3RFE1_9RHOB</name>
<dbReference type="SUPFAM" id="SSF51161">
    <property type="entry name" value="Trimeric LpxA-like enzymes"/>
    <property type="match status" value="1"/>
</dbReference>
<sequence>MIAKPPEERIGGVEAFDQIVLYGSRGHSQMIWQVLQGIWQGRAQLRAVIDDLENGFDHPALGVPVISGGERLLRFADVPVLLSMGDGALRARIAARLAAEGAVLASALHRRPESIAPDAQIGAGCILNPATLISPNVTLGAGVQVLAAAIGHDVTIGAYSTLAYGAVVNGHVEMGRQVSIGAGAIINNGRPGRPLRIGDGAVIGAGAVVMRDVAAGARMVGNPAMTTRDWARMQALVRRAR</sequence>
<protein>
    <submittedName>
        <fullName evidence="2">Acetyltransferase</fullName>
    </submittedName>
</protein>
<evidence type="ECO:0000313" key="3">
    <source>
        <dbReference type="Proteomes" id="UP000481421"/>
    </source>
</evidence>
<keyword evidence="3" id="KW-1185">Reference proteome</keyword>
<comment type="similarity">
    <text evidence="1">Belongs to the transferase hexapeptide repeat family.</text>
</comment>
<reference evidence="2 3" key="1">
    <citation type="submission" date="2020-02" db="EMBL/GenBank/DDBJ databases">
        <title>Rhodobacter algicola sp. nov., isolated from microalga culture.</title>
        <authorList>
            <person name="Park C.-Y."/>
        </authorList>
    </citation>
    <scope>NUCLEOTIDE SEQUENCE [LARGE SCALE GENOMIC DNA]</scope>
    <source>
        <strain evidence="2 3">ETT8</strain>
    </source>
</reference>
<dbReference type="Proteomes" id="UP000481421">
    <property type="component" value="Unassembled WGS sequence"/>
</dbReference>
<dbReference type="InterPro" id="IPR050179">
    <property type="entry name" value="Trans_hexapeptide_repeat"/>
</dbReference>
<dbReference type="PANTHER" id="PTHR43300">
    <property type="entry name" value="ACETYLTRANSFERASE"/>
    <property type="match status" value="1"/>
</dbReference>
<dbReference type="InterPro" id="IPR011004">
    <property type="entry name" value="Trimer_LpxA-like_sf"/>
</dbReference>
<keyword evidence="2" id="KW-0808">Transferase</keyword>
<dbReference type="GO" id="GO:0016740">
    <property type="term" value="F:transferase activity"/>
    <property type="evidence" value="ECO:0007669"/>
    <property type="project" value="UniProtKB-KW"/>
</dbReference>
<comment type="caution">
    <text evidence="2">The sequence shown here is derived from an EMBL/GenBank/DDBJ whole genome shotgun (WGS) entry which is preliminary data.</text>
</comment>
<gene>
    <name evidence="2" type="ORF">G3572_01240</name>
</gene>
<dbReference type="AlphaFoldDB" id="A0A6B3RFE1"/>
<dbReference type="PANTHER" id="PTHR43300:SF7">
    <property type="entry name" value="UDP-N-ACETYLBACILLOSAMINE N-ACETYLTRANSFERASE"/>
    <property type="match status" value="1"/>
</dbReference>
<dbReference type="Gene3D" id="3.40.50.20">
    <property type="match status" value="1"/>
</dbReference>
<dbReference type="RefSeq" id="WP_164608868.1">
    <property type="nucleotide sequence ID" value="NZ_JAAIKE010000001.1"/>
</dbReference>
<dbReference type="Gene3D" id="2.160.10.10">
    <property type="entry name" value="Hexapeptide repeat proteins"/>
    <property type="match status" value="1"/>
</dbReference>
<organism evidence="2 3">
    <name type="scientific">Pseudotabrizicola algicola</name>
    <dbReference type="NCBI Taxonomy" id="2709381"/>
    <lineage>
        <taxon>Bacteria</taxon>
        <taxon>Pseudomonadati</taxon>
        <taxon>Pseudomonadota</taxon>
        <taxon>Alphaproteobacteria</taxon>
        <taxon>Rhodobacterales</taxon>
        <taxon>Paracoccaceae</taxon>
        <taxon>Pseudotabrizicola</taxon>
    </lineage>
</organism>
<proteinExistence type="inferred from homology"/>
<dbReference type="EMBL" id="JAAIKE010000001">
    <property type="protein sequence ID" value="NEX44814.1"/>
    <property type="molecule type" value="Genomic_DNA"/>
</dbReference>